<dbReference type="GeneID" id="14905341"/>
<dbReference type="AlphaFoldDB" id="G0QZW1"/>
<dbReference type="RefSeq" id="XP_004030459.1">
    <property type="nucleotide sequence ID" value="XM_004030411.1"/>
</dbReference>
<proteinExistence type="predicted"/>
<keyword evidence="2" id="KW-1185">Reference proteome</keyword>
<reference evidence="1 2" key="1">
    <citation type="submission" date="2011-07" db="EMBL/GenBank/DDBJ databases">
        <authorList>
            <person name="Coyne R."/>
            <person name="Brami D."/>
            <person name="Johnson J."/>
            <person name="Hostetler J."/>
            <person name="Hannick L."/>
            <person name="Clark T."/>
            <person name="Cassidy-Hanley D."/>
            <person name="Inman J."/>
        </authorList>
    </citation>
    <scope>NUCLEOTIDE SEQUENCE [LARGE SCALE GENOMIC DNA]</scope>
    <source>
        <strain evidence="1 2">G5</strain>
    </source>
</reference>
<dbReference type="Proteomes" id="UP000008983">
    <property type="component" value="Unassembled WGS sequence"/>
</dbReference>
<protein>
    <submittedName>
        <fullName evidence="1">Uncharacterized protein</fullName>
    </submittedName>
</protein>
<dbReference type="InParanoid" id="G0QZW1"/>
<accession>G0QZW1</accession>
<evidence type="ECO:0000313" key="2">
    <source>
        <dbReference type="Proteomes" id="UP000008983"/>
    </source>
</evidence>
<evidence type="ECO:0000313" key="1">
    <source>
        <dbReference type="EMBL" id="EGR29223.1"/>
    </source>
</evidence>
<gene>
    <name evidence="1" type="ORF">IMG5_160220</name>
</gene>
<dbReference type="EMBL" id="GL984171">
    <property type="protein sequence ID" value="EGR29223.1"/>
    <property type="molecule type" value="Genomic_DNA"/>
</dbReference>
<name>G0QZW1_ICHMU</name>
<sequence>MGLNISILKRIIQKKISERKKVTMRGQQMILTRIFLKKNFKQMINHRLNQMKIQNNSQQNLIYQQKVKKYQIQMKTISLNTKIKIILDVEIINQDFFWINLRLDSYKLYNRIIFNLKIKTIKIQQKIKERRLILYIKILPIYLLSKCINKFWKKKKTKINKIFQIKKTWPFYKRLLQYHLIFFQIDFYKKTFLNNNKKKKKNKQAIKQQLINKKQTLHHKIQLVL</sequence>
<organism evidence="1 2">
    <name type="scientific">Ichthyophthirius multifiliis</name>
    <name type="common">White spot disease agent</name>
    <name type="synonym">Ich</name>
    <dbReference type="NCBI Taxonomy" id="5932"/>
    <lineage>
        <taxon>Eukaryota</taxon>
        <taxon>Sar</taxon>
        <taxon>Alveolata</taxon>
        <taxon>Ciliophora</taxon>
        <taxon>Intramacronucleata</taxon>
        <taxon>Oligohymenophorea</taxon>
        <taxon>Hymenostomatida</taxon>
        <taxon>Ophryoglenina</taxon>
        <taxon>Ichthyophthirius</taxon>
    </lineage>
</organism>